<evidence type="ECO:0000313" key="6">
    <source>
        <dbReference type="Proteomes" id="UP000245207"/>
    </source>
</evidence>
<proteinExistence type="inferred from homology"/>
<dbReference type="GO" id="GO:0003924">
    <property type="term" value="F:GTPase activity"/>
    <property type="evidence" value="ECO:0007669"/>
    <property type="project" value="InterPro"/>
</dbReference>
<organism evidence="5 6">
    <name type="scientific">Artemisia annua</name>
    <name type="common">Sweet wormwood</name>
    <dbReference type="NCBI Taxonomy" id="35608"/>
    <lineage>
        <taxon>Eukaryota</taxon>
        <taxon>Viridiplantae</taxon>
        <taxon>Streptophyta</taxon>
        <taxon>Embryophyta</taxon>
        <taxon>Tracheophyta</taxon>
        <taxon>Spermatophyta</taxon>
        <taxon>Magnoliopsida</taxon>
        <taxon>eudicotyledons</taxon>
        <taxon>Gunneridae</taxon>
        <taxon>Pentapetalae</taxon>
        <taxon>asterids</taxon>
        <taxon>campanulids</taxon>
        <taxon>Asterales</taxon>
        <taxon>Asteraceae</taxon>
        <taxon>Asteroideae</taxon>
        <taxon>Anthemideae</taxon>
        <taxon>Artemisiinae</taxon>
        <taxon>Artemisia</taxon>
    </lineage>
</organism>
<sequence>MSSATETLCGQAFGAGQHHMMGIYLQRSWIVDMVTLTVLLPIFIFAAQIFKLLGEDEAVANSGGYVSLWFIPFVYNFVFSLTIQMYLQAQLKNMVIAWLSIFQFGIHIPLSLLFVYKLNLGVAGAMIALSMSSWFLVIGEFIYILGGWCPYSWKGFTVAAFKDLLPVVKLSLSSGVMVCLELWYNAVLVLLAGYMPDAEVAISAFSIWRPGGDKIYNVFDNQLPAALRKLPFDRHLSLQNVRKIVSEADGYQPHLIAPEQGYRRLIEGSLNYFRGPAELSVDAVHFVLKELVRKSIGETEELRRFPTLQSALAAAAGEALEKFRNESKKTVVRLVDMESSYLTVDFFRKLPQEAERVGPPPPPGDRRTSSADRRNPPPPPPSDRGFPGADRGNAVDPLGDRYGDAHFRRIGSNVSSYIGMVSDTIRSTIPKAVVLCQVKEAKQNLLNYFYTQIGRKEAKQLAELLDEDPSLMSKRLEIAKRLELYKVSRDEIAAVSWVR</sequence>
<keyword evidence="6" id="KW-1185">Reference proteome</keyword>
<keyword evidence="2" id="KW-1133">Transmembrane helix</keyword>
<evidence type="ECO:0000259" key="4">
    <source>
        <dbReference type="PROSITE" id="PS51388"/>
    </source>
</evidence>
<reference evidence="5 6" key="1">
    <citation type="journal article" date="2018" name="Mol. Plant">
        <title>The genome of Artemisia annua provides insight into the evolution of Asteraceae family and artemisinin biosynthesis.</title>
        <authorList>
            <person name="Shen Q."/>
            <person name="Zhang L."/>
            <person name="Liao Z."/>
            <person name="Wang S."/>
            <person name="Yan T."/>
            <person name="Shi P."/>
            <person name="Liu M."/>
            <person name="Fu X."/>
            <person name="Pan Q."/>
            <person name="Wang Y."/>
            <person name="Lv Z."/>
            <person name="Lu X."/>
            <person name="Zhang F."/>
            <person name="Jiang W."/>
            <person name="Ma Y."/>
            <person name="Chen M."/>
            <person name="Hao X."/>
            <person name="Li L."/>
            <person name="Tang Y."/>
            <person name="Lv G."/>
            <person name="Zhou Y."/>
            <person name="Sun X."/>
            <person name="Brodelius P.E."/>
            <person name="Rose J.K.C."/>
            <person name="Tang K."/>
        </authorList>
    </citation>
    <scope>NUCLEOTIDE SEQUENCE [LARGE SCALE GENOMIC DNA]</scope>
    <source>
        <strain evidence="6">cv. Huhao1</strain>
        <tissue evidence="5">Leaf</tissue>
    </source>
</reference>
<comment type="caution">
    <text evidence="2">Lacks conserved residue(s) required for the propagation of feature annotation.</text>
</comment>
<feature type="region of interest" description="Disordered" evidence="3">
    <location>
        <begin position="352"/>
        <end position="398"/>
    </location>
</feature>
<dbReference type="GO" id="GO:0015297">
    <property type="term" value="F:antiporter activity"/>
    <property type="evidence" value="ECO:0007669"/>
    <property type="project" value="InterPro"/>
</dbReference>
<feature type="transmembrane region" description="Helical" evidence="2">
    <location>
        <begin position="29"/>
        <end position="50"/>
    </location>
</feature>
<dbReference type="EMBL" id="PKPP01031281">
    <property type="protein sequence ID" value="PWA19477.1"/>
    <property type="molecule type" value="Genomic_DNA"/>
</dbReference>
<dbReference type="Gene3D" id="1.20.120.1240">
    <property type="entry name" value="Dynamin, middle domain"/>
    <property type="match status" value="1"/>
</dbReference>
<dbReference type="GO" id="GO:0042910">
    <property type="term" value="F:xenobiotic transmembrane transporter activity"/>
    <property type="evidence" value="ECO:0007669"/>
    <property type="project" value="InterPro"/>
</dbReference>
<evidence type="ECO:0000313" key="5">
    <source>
        <dbReference type="EMBL" id="PWA19477.1"/>
    </source>
</evidence>
<keyword evidence="2" id="KW-0812">Transmembrane</keyword>
<comment type="similarity">
    <text evidence="1 2">Belongs to the multi antimicrobial extrusion (MATE) (TC 2.A.66.1) family.</text>
</comment>
<comment type="caution">
    <text evidence="5">The sequence shown here is derived from an EMBL/GenBank/DDBJ whole genome shotgun (WGS) entry which is preliminary data.</text>
</comment>
<feature type="domain" description="GED" evidence="4">
    <location>
        <begin position="407"/>
        <end position="499"/>
    </location>
</feature>
<dbReference type="PROSITE" id="PS51388">
    <property type="entry name" value="GED"/>
    <property type="match status" value="1"/>
</dbReference>
<dbReference type="InterPro" id="IPR000375">
    <property type="entry name" value="Dynamin_stalk"/>
</dbReference>
<dbReference type="OrthoDB" id="1667577at2759"/>
<accession>A0A2U1K982</accession>
<dbReference type="AlphaFoldDB" id="A0A2U1K982"/>
<dbReference type="InterPro" id="IPR003130">
    <property type="entry name" value="GED"/>
</dbReference>
<evidence type="ECO:0000256" key="3">
    <source>
        <dbReference type="SAM" id="MobiDB-lite"/>
    </source>
</evidence>
<name>A0A2U1K982_ARTAN</name>
<dbReference type="InterPro" id="IPR002528">
    <property type="entry name" value="MATE_fam"/>
</dbReference>
<dbReference type="Pfam" id="PF01554">
    <property type="entry name" value="MatE"/>
    <property type="match status" value="1"/>
</dbReference>
<feature type="transmembrane region" description="Helical" evidence="2">
    <location>
        <begin position="122"/>
        <end position="149"/>
    </location>
</feature>
<dbReference type="Pfam" id="PF02212">
    <property type="entry name" value="GED"/>
    <property type="match status" value="1"/>
</dbReference>
<feature type="transmembrane region" description="Helical" evidence="2">
    <location>
        <begin position="95"/>
        <end position="116"/>
    </location>
</feature>
<dbReference type="Proteomes" id="UP000245207">
    <property type="component" value="Unassembled WGS sequence"/>
</dbReference>
<dbReference type="STRING" id="35608.A0A2U1K982"/>
<feature type="transmembrane region" description="Helical" evidence="2">
    <location>
        <begin position="62"/>
        <end position="83"/>
    </location>
</feature>
<keyword evidence="2" id="KW-0472">Membrane</keyword>
<dbReference type="PANTHER" id="PTHR11206">
    <property type="entry name" value="MULTIDRUG RESISTANCE PROTEIN"/>
    <property type="match status" value="1"/>
</dbReference>
<dbReference type="Pfam" id="PF01031">
    <property type="entry name" value="Dynamin_M"/>
    <property type="match status" value="1"/>
</dbReference>
<dbReference type="GO" id="GO:0016020">
    <property type="term" value="C:membrane"/>
    <property type="evidence" value="ECO:0007669"/>
    <property type="project" value="InterPro"/>
</dbReference>
<evidence type="ECO:0000256" key="1">
    <source>
        <dbReference type="ARBA" id="ARBA00010199"/>
    </source>
</evidence>
<dbReference type="SMART" id="SM00302">
    <property type="entry name" value="GED"/>
    <property type="match status" value="1"/>
</dbReference>
<feature type="transmembrane region" description="Helical" evidence="2">
    <location>
        <begin position="170"/>
        <end position="195"/>
    </location>
</feature>
<feature type="compositionally biased region" description="Basic and acidic residues" evidence="3">
    <location>
        <begin position="364"/>
        <end position="375"/>
    </location>
</feature>
<gene>
    <name evidence="5" type="ORF">CTI12_AA625050</name>
</gene>
<protein>
    <recommendedName>
        <fullName evidence="2">Protein DETOXIFICATION</fullName>
    </recommendedName>
    <alternativeName>
        <fullName evidence="2">Multidrug and toxic compound extrusion protein</fullName>
    </alternativeName>
</protein>
<dbReference type="InterPro" id="IPR020850">
    <property type="entry name" value="GED_dom"/>
</dbReference>
<evidence type="ECO:0000256" key="2">
    <source>
        <dbReference type="RuleBase" id="RU004914"/>
    </source>
</evidence>
<dbReference type="GO" id="GO:0005525">
    <property type="term" value="F:GTP binding"/>
    <property type="evidence" value="ECO:0007669"/>
    <property type="project" value="InterPro"/>
</dbReference>